<dbReference type="PATRIC" id="fig|1365248.3.peg.3386"/>
<dbReference type="AlphaFoldDB" id="A0A167K4K9"/>
<evidence type="ECO:0000313" key="2">
    <source>
        <dbReference type="Proteomes" id="UP000076486"/>
    </source>
</evidence>
<sequence length="83" mass="9363">MHSIVQLEKDDPVDTEHQYDKVDLLENTFTVTDGAYQFLGYEFQCGADMGFSKLFDLNNSGGTVNLTFAYSGEGKVTLTRWNQ</sequence>
<comment type="caution">
    <text evidence="1">The sequence shown here is derived from an EMBL/GenBank/DDBJ whole genome shotgun (WGS) entry which is preliminary data.</text>
</comment>
<evidence type="ECO:0000313" key="1">
    <source>
        <dbReference type="EMBL" id="KZN62126.1"/>
    </source>
</evidence>
<dbReference type="EMBL" id="AUYC01000035">
    <property type="protein sequence ID" value="KZN62126.1"/>
    <property type="molecule type" value="Genomic_DNA"/>
</dbReference>
<protein>
    <submittedName>
        <fullName evidence="1">Uncharacterized protein</fullName>
    </submittedName>
</protein>
<dbReference type="Proteomes" id="UP000076486">
    <property type="component" value="Unassembled WGS sequence"/>
</dbReference>
<organism evidence="1 2">
    <name type="scientific">Pseudoalteromonas luteoviolacea CPMOR-1</name>
    <dbReference type="NCBI Taxonomy" id="1365248"/>
    <lineage>
        <taxon>Bacteria</taxon>
        <taxon>Pseudomonadati</taxon>
        <taxon>Pseudomonadota</taxon>
        <taxon>Gammaproteobacteria</taxon>
        <taxon>Alteromonadales</taxon>
        <taxon>Pseudoalteromonadaceae</taxon>
        <taxon>Pseudoalteromonas</taxon>
    </lineage>
</organism>
<proteinExistence type="predicted"/>
<name>A0A167K4K9_9GAMM</name>
<accession>A0A167K4K9</accession>
<reference evidence="1 2" key="1">
    <citation type="submission" date="2013-07" db="EMBL/GenBank/DDBJ databases">
        <title>Comparative Genomic and Metabolomic Analysis of Twelve Strains of Pseudoalteromonas luteoviolacea.</title>
        <authorList>
            <person name="Vynne N.G."/>
            <person name="Mansson M."/>
            <person name="Gram L."/>
        </authorList>
    </citation>
    <scope>NUCLEOTIDE SEQUENCE [LARGE SCALE GENOMIC DNA]</scope>
    <source>
        <strain evidence="1 2">CPMOR-1</strain>
    </source>
</reference>
<dbReference type="RefSeq" id="WP_063368769.1">
    <property type="nucleotide sequence ID" value="NZ_AUYC01000035.1"/>
</dbReference>
<gene>
    <name evidence="1" type="ORF">N473_21510</name>
</gene>